<organism evidence="4 5">
    <name type="scientific">Streptomyces diastatochromogenes</name>
    <dbReference type="NCBI Taxonomy" id="42236"/>
    <lineage>
        <taxon>Bacteria</taxon>
        <taxon>Bacillati</taxon>
        <taxon>Actinomycetota</taxon>
        <taxon>Actinomycetes</taxon>
        <taxon>Kitasatosporales</taxon>
        <taxon>Streptomycetaceae</taxon>
        <taxon>Streptomyces</taxon>
    </lineage>
</organism>
<accession>A0A233RPS7</accession>
<dbReference type="InterPro" id="IPR019734">
    <property type="entry name" value="TPR_rpt"/>
</dbReference>
<evidence type="ECO:0000313" key="4">
    <source>
        <dbReference type="EMBL" id="OXY85389.1"/>
    </source>
</evidence>
<proteinExistence type="predicted"/>
<name>A0A233RPS7_STRDA</name>
<keyword evidence="2 3" id="KW-0802">TPR repeat</keyword>
<protein>
    <submittedName>
        <fullName evidence="4">Uncharacterized protein</fullName>
    </submittedName>
</protein>
<dbReference type="EMBL" id="MCGQ01000128">
    <property type="protein sequence ID" value="OXY85389.1"/>
    <property type="molecule type" value="Genomic_DNA"/>
</dbReference>
<evidence type="ECO:0000256" key="3">
    <source>
        <dbReference type="PROSITE-ProRule" id="PRU00339"/>
    </source>
</evidence>
<dbReference type="RefSeq" id="WP_094222917.1">
    <property type="nucleotide sequence ID" value="NZ_MCGQ01000128.1"/>
</dbReference>
<dbReference type="InterPro" id="IPR013105">
    <property type="entry name" value="TPR_2"/>
</dbReference>
<sequence>MPPRPERAHLGGRPLPRCTSSTIALANLDAQIAGLAQHYAQSGHTAVGVRLTNALLTRHSITSDACDLRAADRITTELVSHAPADSTAWLTRAHMATTTHRFAESTRALALATHHGAAAEDIAEERADILEACGCGPAALTLRMAHGTTHADPQQMARIACLHVSMGNDQPARDAFGEALGRYAGPSPLPLAAILYNWGHALQHAGQHDRAVKAYLAVLAYFPTHARALRALTE</sequence>
<dbReference type="InterPro" id="IPR011990">
    <property type="entry name" value="TPR-like_helical_dom_sf"/>
</dbReference>
<gene>
    <name evidence="4" type="ORF">BEK98_45785</name>
</gene>
<evidence type="ECO:0000313" key="5">
    <source>
        <dbReference type="Proteomes" id="UP000215483"/>
    </source>
</evidence>
<keyword evidence="1" id="KW-0677">Repeat</keyword>
<dbReference type="SMART" id="SM00028">
    <property type="entry name" value="TPR"/>
    <property type="match status" value="2"/>
</dbReference>
<keyword evidence="5" id="KW-1185">Reference proteome</keyword>
<dbReference type="SUPFAM" id="SSF48452">
    <property type="entry name" value="TPR-like"/>
    <property type="match status" value="1"/>
</dbReference>
<evidence type="ECO:0000256" key="1">
    <source>
        <dbReference type="ARBA" id="ARBA00022737"/>
    </source>
</evidence>
<evidence type="ECO:0000256" key="2">
    <source>
        <dbReference type="ARBA" id="ARBA00022803"/>
    </source>
</evidence>
<comment type="caution">
    <text evidence="4">The sequence shown here is derived from an EMBL/GenBank/DDBJ whole genome shotgun (WGS) entry which is preliminary data.</text>
</comment>
<dbReference type="Gene3D" id="1.25.40.10">
    <property type="entry name" value="Tetratricopeptide repeat domain"/>
    <property type="match status" value="1"/>
</dbReference>
<dbReference type="Proteomes" id="UP000215483">
    <property type="component" value="Unassembled WGS sequence"/>
</dbReference>
<dbReference type="PROSITE" id="PS50005">
    <property type="entry name" value="TPR"/>
    <property type="match status" value="1"/>
</dbReference>
<feature type="repeat" description="TPR" evidence="3">
    <location>
        <begin position="192"/>
        <end position="225"/>
    </location>
</feature>
<reference evidence="4 5" key="1">
    <citation type="submission" date="2016-07" db="EMBL/GenBank/DDBJ databases">
        <title>Draft genome of Streptomyces diastatochromogenes.</title>
        <authorList>
            <person name="Podduturi R."/>
            <person name="Lukassen M.B."/>
            <person name="Clausen N."/>
            <person name="Nielsen J.L."/>
            <person name="Jorgensen N.O."/>
        </authorList>
    </citation>
    <scope>NUCLEOTIDE SEQUENCE [LARGE SCALE GENOMIC DNA]</scope>
    <source>
        <strain evidence="4 5">DSM 40608</strain>
    </source>
</reference>
<dbReference type="AlphaFoldDB" id="A0A233RPS7"/>
<dbReference type="Pfam" id="PF07719">
    <property type="entry name" value="TPR_2"/>
    <property type="match status" value="1"/>
</dbReference>